<gene>
    <name evidence="1" type="ORF">KV203_15475</name>
</gene>
<dbReference type="Proteomes" id="UP000887023">
    <property type="component" value="Chromosome"/>
</dbReference>
<evidence type="ECO:0008006" key="3">
    <source>
        <dbReference type="Google" id="ProtNLM"/>
    </source>
</evidence>
<protein>
    <recommendedName>
        <fullName evidence="3">LVIVD repeat-containing protein</fullName>
    </recommendedName>
</protein>
<accession>A0ABX8SG79</accession>
<organism evidence="1 2">
    <name type="scientific">Skermania pinensis</name>
    <dbReference type="NCBI Taxonomy" id="39122"/>
    <lineage>
        <taxon>Bacteria</taxon>
        <taxon>Bacillati</taxon>
        <taxon>Actinomycetota</taxon>
        <taxon>Actinomycetes</taxon>
        <taxon>Mycobacteriales</taxon>
        <taxon>Gordoniaceae</taxon>
        <taxon>Skermania</taxon>
    </lineage>
</organism>
<dbReference type="InterPro" id="IPR011044">
    <property type="entry name" value="Quino_amine_DH_bsu"/>
</dbReference>
<dbReference type="EMBL" id="CP079105">
    <property type="protein sequence ID" value="QXQ15964.1"/>
    <property type="molecule type" value="Genomic_DNA"/>
</dbReference>
<dbReference type="Gene3D" id="2.130.10.10">
    <property type="entry name" value="YVTN repeat-like/Quinoprotein amine dehydrogenase"/>
    <property type="match status" value="1"/>
</dbReference>
<keyword evidence="2" id="KW-1185">Reference proteome</keyword>
<name>A0ABX8SG79_9ACTN</name>
<proteinExistence type="predicted"/>
<evidence type="ECO:0000313" key="2">
    <source>
        <dbReference type="Proteomes" id="UP000887023"/>
    </source>
</evidence>
<dbReference type="SUPFAM" id="SSF50969">
    <property type="entry name" value="YVTN repeat-like/Quinoprotein amine dehydrogenase"/>
    <property type="match status" value="1"/>
</dbReference>
<reference evidence="1" key="1">
    <citation type="submission" date="2021-07" db="EMBL/GenBank/DDBJ databases">
        <title>Candidatus Kaistella beijingensis sp. nov. isolated from a municipal wastewater treatment plant is involved in sludge foaming.</title>
        <authorList>
            <person name="Song Y."/>
            <person name="Liu S.-J."/>
        </authorList>
    </citation>
    <scope>NUCLEOTIDE SEQUENCE</scope>
    <source>
        <strain evidence="1">DSM 43998</strain>
    </source>
</reference>
<sequence length="497" mass="52557">MLLFAGVPPATAAETFTSFEVGTTAVGRADCGPGSLPESGLQGDVPAEDRLSGRSTAGYRCNMSLLGGHQERGGAIVSATYDHCSYTGTLFPGNFLAPSPGVQVLDVSDPRNPVPTASLTEPAMVTGTWETLKVNKARKLLAATSVPAVQGVGYFSIYDISDCAHPRLLNPGPGTDPLQPLPILSHEGGFSPDGNTYWASGVAPGFVSAIDVRDPSRPRVIWQGLHGLSGHGFGITPDGNQMYLSNIGGLSIFDISAIQRRDPNPVVPQLSTYLWTDGHFNQHSIPVTYAGKPFFYTVDEAGSGGVKLFDVADPTRARVVQKIKLEVNLPENIDSNIRSASGGSVFAYEAHYCTVDRPADPTALACSWFSAGIRVFDIRDPANIHEIAYYNPPAQTGKNLQLTNSAHAVASIAGVPLFDFLPMVQAIGAGKFDPAQALGPRTGQVALGDLSTDWCSAPPNFHGSQIWTTCNDNGFLALQLDNGVYQPPADQDSTIGS</sequence>
<dbReference type="InterPro" id="IPR015943">
    <property type="entry name" value="WD40/YVTN_repeat-like_dom_sf"/>
</dbReference>
<evidence type="ECO:0000313" key="1">
    <source>
        <dbReference type="EMBL" id="QXQ15964.1"/>
    </source>
</evidence>